<evidence type="ECO:0000313" key="2">
    <source>
        <dbReference type="Proteomes" id="UP000727654"/>
    </source>
</evidence>
<gene>
    <name evidence="1" type="ORF">LMG23992_01387</name>
</gene>
<protein>
    <submittedName>
        <fullName evidence="1">Uncharacterized protein</fullName>
    </submittedName>
</protein>
<dbReference type="EMBL" id="CAJZAI010000002">
    <property type="protein sequence ID" value="CAG9169074.1"/>
    <property type="molecule type" value="Genomic_DNA"/>
</dbReference>
<reference evidence="1 2" key="1">
    <citation type="submission" date="2021-08" db="EMBL/GenBank/DDBJ databases">
        <authorList>
            <person name="Peeters C."/>
        </authorList>
    </citation>
    <scope>NUCLEOTIDE SEQUENCE [LARGE SCALE GENOMIC DNA]</scope>
    <source>
        <strain evidence="1 2">LMG 23992</strain>
    </source>
</reference>
<comment type="caution">
    <text evidence="1">The sequence shown here is derived from an EMBL/GenBank/DDBJ whole genome shotgun (WGS) entry which is preliminary data.</text>
</comment>
<sequence length="132" mass="14777">MHAKLLVNIRPNTAAGLANDVDAVNQYAAPMYAATVEDARPLGVRRMRSEFHNDYLRKHPQEQIFALLLDRNSERLTGFSFQRSSIEEGAGERLAAGEVGVYVREFQRALAQKRSSMAENLKVLNDTLSSLN</sequence>
<keyword evidence="2" id="KW-1185">Reference proteome</keyword>
<organism evidence="1 2">
    <name type="scientific">Cupriavidus laharis</name>
    <dbReference type="NCBI Taxonomy" id="151654"/>
    <lineage>
        <taxon>Bacteria</taxon>
        <taxon>Pseudomonadati</taxon>
        <taxon>Pseudomonadota</taxon>
        <taxon>Betaproteobacteria</taxon>
        <taxon>Burkholderiales</taxon>
        <taxon>Burkholderiaceae</taxon>
        <taxon>Cupriavidus</taxon>
    </lineage>
</organism>
<name>A0ABN7Y6R1_9BURK</name>
<accession>A0ABN7Y6R1</accession>
<proteinExistence type="predicted"/>
<dbReference type="Proteomes" id="UP000727654">
    <property type="component" value="Unassembled WGS sequence"/>
</dbReference>
<evidence type="ECO:0000313" key="1">
    <source>
        <dbReference type="EMBL" id="CAG9169074.1"/>
    </source>
</evidence>